<dbReference type="InterPro" id="IPR023772">
    <property type="entry name" value="DNA-bd_HTH_TetR-type_CS"/>
</dbReference>
<evidence type="ECO:0000259" key="5">
    <source>
        <dbReference type="PROSITE" id="PS50977"/>
    </source>
</evidence>
<dbReference type="AlphaFoldDB" id="A0A4Q0M571"/>
<dbReference type="GO" id="GO:0003677">
    <property type="term" value="F:DNA binding"/>
    <property type="evidence" value="ECO:0007669"/>
    <property type="project" value="UniProtKB-UniRule"/>
</dbReference>
<keyword evidence="3" id="KW-0804">Transcription</keyword>
<evidence type="ECO:0000256" key="4">
    <source>
        <dbReference type="PROSITE-ProRule" id="PRU00335"/>
    </source>
</evidence>
<dbReference type="InterPro" id="IPR036271">
    <property type="entry name" value="Tet_transcr_reg_TetR-rel_C_sf"/>
</dbReference>
<dbReference type="EMBL" id="RYFI01000028">
    <property type="protein sequence ID" value="RXF68074.1"/>
    <property type="molecule type" value="Genomic_DNA"/>
</dbReference>
<dbReference type="PROSITE" id="PS50977">
    <property type="entry name" value="HTH_TETR_2"/>
    <property type="match status" value="1"/>
</dbReference>
<dbReference type="InterPro" id="IPR001647">
    <property type="entry name" value="HTH_TetR"/>
</dbReference>
<evidence type="ECO:0000256" key="1">
    <source>
        <dbReference type="ARBA" id="ARBA00023015"/>
    </source>
</evidence>
<evidence type="ECO:0000313" key="6">
    <source>
        <dbReference type="EMBL" id="RXF68074.1"/>
    </source>
</evidence>
<dbReference type="Proteomes" id="UP000289708">
    <property type="component" value="Unassembled WGS sequence"/>
</dbReference>
<comment type="caution">
    <text evidence="6">The sequence shown here is derived from an EMBL/GenBank/DDBJ whole genome shotgun (WGS) entry which is preliminary data.</text>
</comment>
<dbReference type="Gene3D" id="1.10.10.60">
    <property type="entry name" value="Homeodomain-like"/>
    <property type="match status" value="1"/>
</dbReference>
<dbReference type="Pfam" id="PF00440">
    <property type="entry name" value="TetR_N"/>
    <property type="match status" value="1"/>
</dbReference>
<keyword evidence="2 4" id="KW-0238">DNA-binding</keyword>
<dbReference type="OrthoDB" id="9795242at2"/>
<protein>
    <submittedName>
        <fullName evidence="6">TetR/AcrR family transcriptional regulator</fullName>
    </submittedName>
</protein>
<organism evidence="6 7">
    <name type="scientific">Hansschlegelia zhihuaiae</name>
    <dbReference type="NCBI Taxonomy" id="405005"/>
    <lineage>
        <taxon>Bacteria</taxon>
        <taxon>Pseudomonadati</taxon>
        <taxon>Pseudomonadota</taxon>
        <taxon>Alphaproteobacteria</taxon>
        <taxon>Hyphomicrobiales</taxon>
        <taxon>Methylopilaceae</taxon>
        <taxon>Hansschlegelia</taxon>
    </lineage>
</organism>
<evidence type="ECO:0000256" key="3">
    <source>
        <dbReference type="ARBA" id="ARBA00023163"/>
    </source>
</evidence>
<dbReference type="SUPFAM" id="SSF48498">
    <property type="entry name" value="Tetracyclin repressor-like, C-terminal domain"/>
    <property type="match status" value="1"/>
</dbReference>
<reference evidence="6 7" key="1">
    <citation type="submission" date="2018-12" db="EMBL/GenBank/DDBJ databases">
        <title>bacterium Hansschlegelia zhihuaiae S113.</title>
        <authorList>
            <person name="He J."/>
        </authorList>
    </citation>
    <scope>NUCLEOTIDE SEQUENCE [LARGE SCALE GENOMIC DNA]</scope>
    <source>
        <strain evidence="6 7">S 113</strain>
    </source>
</reference>
<name>A0A4Q0M571_9HYPH</name>
<dbReference type="InterPro" id="IPR009057">
    <property type="entry name" value="Homeodomain-like_sf"/>
</dbReference>
<gene>
    <name evidence="6" type="ORF">EK403_20425</name>
</gene>
<keyword evidence="7" id="KW-1185">Reference proteome</keyword>
<keyword evidence="1" id="KW-0805">Transcription regulation</keyword>
<dbReference type="PANTHER" id="PTHR47506:SF1">
    <property type="entry name" value="HTH-TYPE TRANSCRIPTIONAL REGULATOR YJDC"/>
    <property type="match status" value="1"/>
</dbReference>
<feature type="domain" description="HTH tetR-type" evidence="5">
    <location>
        <begin position="7"/>
        <end position="67"/>
    </location>
</feature>
<dbReference type="SUPFAM" id="SSF46689">
    <property type="entry name" value="Homeodomain-like"/>
    <property type="match status" value="1"/>
</dbReference>
<evidence type="ECO:0000256" key="2">
    <source>
        <dbReference type="ARBA" id="ARBA00023125"/>
    </source>
</evidence>
<dbReference type="Gene3D" id="1.10.357.10">
    <property type="entry name" value="Tetracycline Repressor, domain 2"/>
    <property type="match status" value="1"/>
</dbReference>
<dbReference type="PANTHER" id="PTHR47506">
    <property type="entry name" value="TRANSCRIPTIONAL REGULATORY PROTEIN"/>
    <property type="match status" value="1"/>
</dbReference>
<sequence length="208" mass="21910">MRGRPRAFDRDQALRRAMETFWALGYEGASMAELTRAMGIGSPSLYAAFGSKEALFREATALYEREVGAELSQAIAEAPTAKEAVAAFLGLSAEALARPGRPPGCMIVLTAMSGHGACEATRAELKTRRAGSAAALEARLARAVARGELPEGLDLAAISRFYVTVQQGMSIQAVDGASFETLRDVADAAMAAWDRLTATPDADRAAVA</sequence>
<feature type="DNA-binding region" description="H-T-H motif" evidence="4">
    <location>
        <begin position="30"/>
        <end position="49"/>
    </location>
</feature>
<evidence type="ECO:0000313" key="7">
    <source>
        <dbReference type="Proteomes" id="UP000289708"/>
    </source>
</evidence>
<proteinExistence type="predicted"/>
<accession>A0A4Q0M571</accession>
<dbReference type="PROSITE" id="PS01081">
    <property type="entry name" value="HTH_TETR_1"/>
    <property type="match status" value="1"/>
</dbReference>